<evidence type="ECO:0000313" key="1">
    <source>
        <dbReference type="EMBL" id="EDN01457.1"/>
    </source>
</evidence>
<organism evidence="1 2">
    <name type="scientific">Pseudoflavonifractor capillosus ATCC 29799</name>
    <dbReference type="NCBI Taxonomy" id="411467"/>
    <lineage>
        <taxon>Bacteria</taxon>
        <taxon>Bacillati</taxon>
        <taxon>Bacillota</taxon>
        <taxon>Clostridia</taxon>
        <taxon>Eubacteriales</taxon>
        <taxon>Oscillospiraceae</taxon>
        <taxon>Pseudoflavonifractor</taxon>
    </lineage>
</organism>
<reference evidence="1 2" key="2">
    <citation type="submission" date="2007-06" db="EMBL/GenBank/DDBJ databases">
        <title>Draft genome sequence of Pseudoflavonifractor capillosus ATCC 29799.</title>
        <authorList>
            <person name="Sudarsanam P."/>
            <person name="Ley R."/>
            <person name="Guruge J."/>
            <person name="Turnbaugh P.J."/>
            <person name="Mahowald M."/>
            <person name="Liep D."/>
            <person name="Gordon J."/>
        </authorList>
    </citation>
    <scope>NUCLEOTIDE SEQUENCE [LARGE SCALE GENOMIC DNA]</scope>
    <source>
        <strain evidence="1 2">ATCC 29799</strain>
    </source>
</reference>
<gene>
    <name evidence="1" type="ORF">BACCAP_00584</name>
</gene>
<dbReference type="Proteomes" id="UP000003639">
    <property type="component" value="Unassembled WGS sequence"/>
</dbReference>
<evidence type="ECO:0000313" key="2">
    <source>
        <dbReference type="Proteomes" id="UP000003639"/>
    </source>
</evidence>
<accession>A6NQW1</accession>
<reference evidence="1 2" key="1">
    <citation type="submission" date="2007-04" db="EMBL/GenBank/DDBJ databases">
        <authorList>
            <person name="Fulton L."/>
            <person name="Clifton S."/>
            <person name="Fulton B."/>
            <person name="Xu J."/>
            <person name="Minx P."/>
            <person name="Pepin K.H."/>
            <person name="Johnson M."/>
            <person name="Thiruvilangam P."/>
            <person name="Bhonagiri V."/>
            <person name="Nash W.E."/>
            <person name="Mardis E.R."/>
            <person name="Wilson R.K."/>
        </authorList>
    </citation>
    <scope>NUCLEOTIDE SEQUENCE [LARGE SCALE GENOMIC DNA]</scope>
    <source>
        <strain evidence="1 2">ATCC 29799</strain>
    </source>
</reference>
<dbReference type="EMBL" id="AAXG02000005">
    <property type="protein sequence ID" value="EDN01457.1"/>
    <property type="molecule type" value="Genomic_DNA"/>
</dbReference>
<dbReference type="STRING" id="411467.BACCAP_00584"/>
<comment type="caution">
    <text evidence="1">The sequence shown here is derived from an EMBL/GenBank/DDBJ whole genome shotgun (WGS) entry which is preliminary data.</text>
</comment>
<sequence length="50" mass="5744">MPLSITGFFPPAYPGSPPAFDPFFIFSNFFEKTVDKCVLHEYNRFCCSDD</sequence>
<proteinExistence type="predicted"/>
<keyword evidence="2" id="KW-1185">Reference proteome</keyword>
<protein>
    <submittedName>
        <fullName evidence="1">Uncharacterized protein</fullName>
    </submittedName>
</protein>
<name>A6NQW1_9FIRM</name>
<dbReference type="AlphaFoldDB" id="A6NQW1"/>